<dbReference type="GO" id="GO:0005886">
    <property type="term" value="C:plasma membrane"/>
    <property type="evidence" value="ECO:0007669"/>
    <property type="project" value="TreeGrafter"/>
</dbReference>
<dbReference type="NCBIfam" id="TIGR01494">
    <property type="entry name" value="ATPase_P-type"/>
    <property type="match status" value="1"/>
</dbReference>
<dbReference type="GO" id="GO:0045332">
    <property type="term" value="P:phospholipid translocation"/>
    <property type="evidence" value="ECO:0007669"/>
    <property type="project" value="TreeGrafter"/>
</dbReference>
<evidence type="ECO:0000256" key="11">
    <source>
        <dbReference type="ARBA" id="ARBA00022967"/>
    </source>
</evidence>
<dbReference type="Pfam" id="PF00702">
    <property type="entry name" value="Hydrolase"/>
    <property type="match status" value="1"/>
</dbReference>
<keyword evidence="11" id="KW-1278">Translocase</keyword>
<evidence type="ECO:0000256" key="12">
    <source>
        <dbReference type="ARBA" id="ARBA00022989"/>
    </source>
</evidence>
<evidence type="ECO:0000256" key="14">
    <source>
        <dbReference type="ARBA" id="ARBA00034036"/>
    </source>
</evidence>
<dbReference type="Gene3D" id="3.40.50.1000">
    <property type="entry name" value="HAD superfamily/HAD-like"/>
    <property type="match status" value="1"/>
</dbReference>
<keyword evidence="6" id="KW-0812">Transmembrane</keyword>
<gene>
    <name evidence="16" type="ORF">BT96DRAFT_1027378</name>
</gene>
<evidence type="ECO:0000256" key="6">
    <source>
        <dbReference type="ARBA" id="ARBA00022692"/>
    </source>
</evidence>
<keyword evidence="17" id="KW-1185">Reference proteome</keyword>
<dbReference type="FunFam" id="3.40.50.1000:FF:000014">
    <property type="entry name" value="Phospholipid-transporting ATPase"/>
    <property type="match status" value="1"/>
</dbReference>
<dbReference type="PANTHER" id="PTHR24092">
    <property type="entry name" value="PROBABLE PHOSPHOLIPID-TRANSPORTING ATPASE"/>
    <property type="match status" value="1"/>
</dbReference>
<comment type="subcellular location">
    <subcellularLocation>
        <location evidence="2">Endomembrane system</location>
    </subcellularLocation>
    <subcellularLocation>
        <location evidence="1">Membrane</location>
        <topology evidence="1">Multi-pass membrane protein</topology>
    </subcellularLocation>
</comment>
<dbReference type="EMBL" id="ML770709">
    <property type="protein sequence ID" value="KAE9383101.1"/>
    <property type="molecule type" value="Genomic_DNA"/>
</dbReference>
<dbReference type="InterPro" id="IPR001757">
    <property type="entry name" value="P_typ_ATPase"/>
</dbReference>
<comment type="similarity">
    <text evidence="3">Belongs to the cation transport ATPase (P-type) (TC 3.A.3) family. Type IV subfamily.</text>
</comment>
<keyword evidence="9" id="KW-0067">ATP-binding</keyword>
<dbReference type="GO" id="GO:0016887">
    <property type="term" value="F:ATP hydrolysis activity"/>
    <property type="evidence" value="ECO:0007669"/>
    <property type="project" value="InterPro"/>
</dbReference>
<keyword evidence="5" id="KW-0813">Transport</keyword>
<comment type="catalytic activity">
    <reaction evidence="14">
        <text>ATP + H2O + phospholipidSide 1 = ADP + phosphate + phospholipidSide 2.</text>
        <dbReference type="EC" id="7.6.2.1"/>
    </reaction>
</comment>
<reference evidence="16" key="1">
    <citation type="journal article" date="2019" name="Environ. Microbiol.">
        <title>Fungal ecological strategies reflected in gene transcription - a case study of two litter decomposers.</title>
        <authorList>
            <person name="Barbi F."/>
            <person name="Kohler A."/>
            <person name="Barry K."/>
            <person name="Baskaran P."/>
            <person name="Daum C."/>
            <person name="Fauchery L."/>
            <person name="Ihrmark K."/>
            <person name="Kuo A."/>
            <person name="LaButti K."/>
            <person name="Lipzen A."/>
            <person name="Morin E."/>
            <person name="Grigoriev I.V."/>
            <person name="Henrissat B."/>
            <person name="Lindahl B."/>
            <person name="Martin F."/>
        </authorList>
    </citation>
    <scope>NUCLEOTIDE SEQUENCE</scope>
    <source>
        <strain evidence="16">JB14</strain>
    </source>
</reference>
<proteinExistence type="inferred from homology"/>
<dbReference type="InterPro" id="IPR032630">
    <property type="entry name" value="P_typ_ATPase_c"/>
</dbReference>
<evidence type="ECO:0000259" key="15">
    <source>
        <dbReference type="Pfam" id="PF16212"/>
    </source>
</evidence>
<evidence type="ECO:0000256" key="13">
    <source>
        <dbReference type="ARBA" id="ARBA00023136"/>
    </source>
</evidence>
<evidence type="ECO:0000256" key="1">
    <source>
        <dbReference type="ARBA" id="ARBA00004141"/>
    </source>
</evidence>
<feature type="domain" description="P-type ATPase C-terminal" evidence="15">
    <location>
        <begin position="354"/>
        <end position="403"/>
    </location>
</feature>
<keyword evidence="7" id="KW-0479">Metal-binding</keyword>
<keyword evidence="12" id="KW-1133">Transmembrane helix</keyword>
<dbReference type="GO" id="GO:0046872">
    <property type="term" value="F:metal ion binding"/>
    <property type="evidence" value="ECO:0007669"/>
    <property type="project" value="UniProtKB-KW"/>
</dbReference>
<dbReference type="Pfam" id="PF16212">
    <property type="entry name" value="PhoLip_ATPase_C"/>
    <property type="match status" value="1"/>
</dbReference>
<accession>A0A6A4GC83</accession>
<dbReference type="AlphaFoldDB" id="A0A6A4GC83"/>
<dbReference type="OrthoDB" id="377733at2759"/>
<sequence>METLTCSTPRTQRETLNSQAADAQRYGEFIQESDLTDRQGVFFRAALAVCHLVLVDKPELDTDPYRLEYKAESPNEAALVAAARDVGFPFINKGKDGVGIEYEDDDDEWSCVTQTGSWCCTRKGADSAIYTRLAKDRDPCLWLRYLNWSRTYDNATNMIENWDEKIYKANELIEHSLQILGATASADKLQEGVPEAIKTLHRAGMKLWILTGDKLQTAIEIGYNFNFAQAGDGSQIEAGLNKIASVLGPPSWDPRKRRFMPGARGSFAVVIDGDTLRHALTPELKPPFLNLGTQCETIVCCRVSPAQKALTVKLVKEGRNAMTLSIGDGTNDVAMIQEANICCGLFGLEGSQAAMSADYAFGQFRFLTKLLLVHGCWSYQRIADMHSNFLYKNAIWTFVMFSFLEKNQVVAFLAVAPIVLNFSITE</sequence>
<name>A0A6A4GC83_9AGAR</name>
<evidence type="ECO:0000256" key="5">
    <source>
        <dbReference type="ARBA" id="ARBA00022448"/>
    </source>
</evidence>
<dbReference type="PANTHER" id="PTHR24092:SF180">
    <property type="entry name" value="PHOSPHOLIPID-TRANSPORTING ATPASE DNF1-RELATED"/>
    <property type="match status" value="1"/>
</dbReference>
<evidence type="ECO:0000256" key="9">
    <source>
        <dbReference type="ARBA" id="ARBA00022840"/>
    </source>
</evidence>
<keyword evidence="13" id="KW-0472">Membrane</keyword>
<keyword evidence="8" id="KW-0547">Nucleotide-binding</keyword>
<dbReference type="Proteomes" id="UP000799118">
    <property type="component" value="Unassembled WGS sequence"/>
</dbReference>
<evidence type="ECO:0000256" key="7">
    <source>
        <dbReference type="ARBA" id="ARBA00022723"/>
    </source>
</evidence>
<dbReference type="SUPFAM" id="SSF56784">
    <property type="entry name" value="HAD-like"/>
    <property type="match status" value="1"/>
</dbReference>
<evidence type="ECO:0000256" key="8">
    <source>
        <dbReference type="ARBA" id="ARBA00022741"/>
    </source>
</evidence>
<evidence type="ECO:0000256" key="4">
    <source>
        <dbReference type="ARBA" id="ARBA00012189"/>
    </source>
</evidence>
<dbReference type="EC" id="7.6.2.1" evidence="4"/>
<dbReference type="GO" id="GO:0140326">
    <property type="term" value="F:ATPase-coupled intramembrane lipid transporter activity"/>
    <property type="evidence" value="ECO:0007669"/>
    <property type="project" value="UniProtKB-EC"/>
</dbReference>
<evidence type="ECO:0000256" key="10">
    <source>
        <dbReference type="ARBA" id="ARBA00022842"/>
    </source>
</evidence>
<evidence type="ECO:0000313" key="17">
    <source>
        <dbReference type="Proteomes" id="UP000799118"/>
    </source>
</evidence>
<dbReference type="GO" id="GO:0005524">
    <property type="term" value="F:ATP binding"/>
    <property type="evidence" value="ECO:0007669"/>
    <property type="project" value="UniProtKB-KW"/>
</dbReference>
<dbReference type="InterPro" id="IPR036412">
    <property type="entry name" value="HAD-like_sf"/>
</dbReference>
<evidence type="ECO:0000256" key="3">
    <source>
        <dbReference type="ARBA" id="ARBA00008109"/>
    </source>
</evidence>
<protein>
    <recommendedName>
        <fullName evidence="4">P-type phospholipid transporter</fullName>
        <ecNumber evidence="4">7.6.2.1</ecNumber>
    </recommendedName>
</protein>
<keyword evidence="10" id="KW-0460">Magnesium</keyword>
<dbReference type="InterPro" id="IPR023214">
    <property type="entry name" value="HAD_sf"/>
</dbReference>
<evidence type="ECO:0000256" key="2">
    <source>
        <dbReference type="ARBA" id="ARBA00004308"/>
    </source>
</evidence>
<evidence type="ECO:0000313" key="16">
    <source>
        <dbReference type="EMBL" id="KAE9383101.1"/>
    </source>
</evidence>
<organism evidence="16 17">
    <name type="scientific">Gymnopus androsaceus JB14</name>
    <dbReference type="NCBI Taxonomy" id="1447944"/>
    <lineage>
        <taxon>Eukaryota</taxon>
        <taxon>Fungi</taxon>
        <taxon>Dikarya</taxon>
        <taxon>Basidiomycota</taxon>
        <taxon>Agaricomycotina</taxon>
        <taxon>Agaricomycetes</taxon>
        <taxon>Agaricomycetidae</taxon>
        <taxon>Agaricales</taxon>
        <taxon>Marasmiineae</taxon>
        <taxon>Omphalotaceae</taxon>
        <taxon>Gymnopus</taxon>
    </lineage>
</organism>